<organism evidence="1 2">
    <name type="scientific">Staphylococcus delphini</name>
    <dbReference type="NCBI Taxonomy" id="53344"/>
    <lineage>
        <taxon>Bacteria</taxon>
        <taxon>Bacillati</taxon>
        <taxon>Bacillota</taxon>
        <taxon>Bacilli</taxon>
        <taxon>Bacillales</taxon>
        <taxon>Staphylococcaceae</taxon>
        <taxon>Staphylococcus</taxon>
        <taxon>Staphylococcus intermedius group</taxon>
    </lineage>
</organism>
<gene>
    <name evidence="1" type="ORF">IPU22_07695</name>
</gene>
<dbReference type="AlphaFoldDB" id="A0AAQ0D4W4"/>
<evidence type="ECO:0000313" key="1">
    <source>
        <dbReference type="EMBL" id="QUM68468.1"/>
    </source>
</evidence>
<sequence>MSRRESLVDANALSASLVVLPFDTLWLNESTADVNSLASVLTASLCDVDALVEADVD</sequence>
<proteinExistence type="predicted"/>
<dbReference type="EMBL" id="CP063367">
    <property type="protein sequence ID" value="QUM68468.1"/>
    <property type="molecule type" value="Genomic_DNA"/>
</dbReference>
<evidence type="ECO:0000313" key="2">
    <source>
        <dbReference type="Proteomes" id="UP000675994"/>
    </source>
</evidence>
<name>A0AAQ0D4W4_9STAP</name>
<reference evidence="1" key="1">
    <citation type="journal article" date="2021" name="Front. Microbiol.">
        <title>Presence and Characterization of a Novel cfr-Carrying Tn558 Transposon Derivative in Staphylococcus delphini Isolated From Retail Food.</title>
        <authorList>
            <person name="Zhang F."/>
            <person name="Wu S."/>
            <person name="Huang J."/>
            <person name="Yang R."/>
            <person name="Zhang J."/>
            <person name="Lei T."/>
            <person name="Dai J."/>
            <person name="Ding Y."/>
            <person name="Xue L."/>
            <person name="Wang J."/>
            <person name="Chen M."/>
            <person name="Wu Q."/>
        </authorList>
    </citation>
    <scope>NUCLEOTIDE SEQUENCE</scope>
    <source>
        <strain evidence="1">2794-1</strain>
    </source>
</reference>
<protein>
    <submittedName>
        <fullName evidence="1">Uncharacterized protein</fullName>
    </submittedName>
</protein>
<dbReference type="RefSeq" id="WP_212574484.1">
    <property type="nucleotide sequence ID" value="NZ_CP063367.1"/>
</dbReference>
<accession>A0AAQ0D4W4</accession>
<dbReference type="Proteomes" id="UP000675994">
    <property type="component" value="Chromosome"/>
</dbReference>